<evidence type="ECO:0000256" key="4">
    <source>
        <dbReference type="ARBA" id="ARBA00023136"/>
    </source>
</evidence>
<evidence type="ECO:0000256" key="7">
    <source>
        <dbReference type="SAM" id="Phobius"/>
    </source>
</evidence>
<feature type="transmembrane region" description="Helical" evidence="7">
    <location>
        <begin position="59"/>
        <end position="81"/>
    </location>
</feature>
<feature type="transmembrane region" description="Helical" evidence="7">
    <location>
        <begin position="259"/>
        <end position="280"/>
    </location>
</feature>
<evidence type="ECO:0000259" key="8">
    <source>
        <dbReference type="Pfam" id="PF20684"/>
    </source>
</evidence>
<sequence length="544" mass="60854">MILPRSLFSESPPERRTRLANNPTLLYSWWCTIFSAVIILTRLVGRYSRNNRLFAEDKIMAWSLIPLMARMACAHVVLIYGTNNVDIDGLTDPRKIRNREIGSQMVLAARIFYALFIWMAKFTVSEFLKRMTDRFWKRSYEFGLRGIRIFLLLTFVSVVVATLSECQPFTHYWQVIPDPGPRCRQGYAHLLTMGVTDIVTDLLLVFFPIPIILRSGMSFKRKISLVVLFSLSISLIVITGARIPMVIERHGLQQFRTVFASSEIIAATLVSNAIILGSFLRDRGPKKAKYKPSSQTDSMERRSSTRRTTLQQWGSDEDLARSLGYRTKPELLDKKSNVPRPAPVADLNLLSSSSQPTPFADSNWEFPERPCDIERCSGDSDLKAMAIEDPMPSPRAGGRRVSFFDVGGLLEAGSHSSVAPSPTDSVIAHDFATQPRRGSRASNVFSANGRAYPPPARRSSRLSQQSEDLEMNPRPNQQLQDLRSFLSESREVEGEDEPISPLHRAANPSQPSIIRSTTETSCASIPSLQDAGGLLSLPSSNPSK</sequence>
<keyword evidence="3 7" id="KW-1133">Transmembrane helix</keyword>
<keyword evidence="2 7" id="KW-0812">Transmembrane</keyword>
<gene>
    <name evidence="9" type="ORF">B0J11DRAFT_502676</name>
</gene>
<accession>A0A9P9IUF9</accession>
<name>A0A9P9IUF9_9PLEO</name>
<evidence type="ECO:0000256" key="2">
    <source>
        <dbReference type="ARBA" id="ARBA00022692"/>
    </source>
</evidence>
<evidence type="ECO:0000313" key="9">
    <source>
        <dbReference type="EMBL" id="KAH7135873.1"/>
    </source>
</evidence>
<evidence type="ECO:0000256" key="5">
    <source>
        <dbReference type="ARBA" id="ARBA00038359"/>
    </source>
</evidence>
<dbReference type="InterPro" id="IPR052337">
    <property type="entry name" value="SAT4-like"/>
</dbReference>
<comment type="subcellular location">
    <subcellularLocation>
        <location evidence="1">Membrane</location>
        <topology evidence="1">Multi-pass membrane protein</topology>
    </subcellularLocation>
</comment>
<evidence type="ECO:0000256" key="3">
    <source>
        <dbReference type="ARBA" id="ARBA00022989"/>
    </source>
</evidence>
<feature type="region of interest" description="Disordered" evidence="6">
    <location>
        <begin position="433"/>
        <end position="521"/>
    </location>
</feature>
<feature type="transmembrane region" description="Helical" evidence="7">
    <location>
        <begin position="187"/>
        <end position="213"/>
    </location>
</feature>
<feature type="transmembrane region" description="Helical" evidence="7">
    <location>
        <begin position="142"/>
        <end position="163"/>
    </location>
</feature>
<feature type="region of interest" description="Disordered" evidence="6">
    <location>
        <begin position="330"/>
        <end position="366"/>
    </location>
</feature>
<keyword evidence="4 7" id="KW-0472">Membrane</keyword>
<evidence type="ECO:0000256" key="6">
    <source>
        <dbReference type="SAM" id="MobiDB-lite"/>
    </source>
</evidence>
<dbReference type="InterPro" id="IPR049326">
    <property type="entry name" value="Rhodopsin_dom_fungi"/>
</dbReference>
<feature type="region of interest" description="Disordered" evidence="6">
    <location>
        <begin position="284"/>
        <end position="313"/>
    </location>
</feature>
<dbReference type="PANTHER" id="PTHR33048:SF19">
    <property type="entry name" value="MEMBRANE PROTEIN PTH11-LIKE, PUTATIVE (AFU_ORTHOLOGUE AFUA_1G14080)-RELATED"/>
    <property type="match status" value="1"/>
</dbReference>
<dbReference type="EMBL" id="JAGMWT010000002">
    <property type="protein sequence ID" value="KAH7135873.1"/>
    <property type="molecule type" value="Genomic_DNA"/>
</dbReference>
<comment type="caution">
    <text evidence="9">The sequence shown here is derived from an EMBL/GenBank/DDBJ whole genome shotgun (WGS) entry which is preliminary data.</text>
</comment>
<evidence type="ECO:0000256" key="1">
    <source>
        <dbReference type="ARBA" id="ARBA00004141"/>
    </source>
</evidence>
<dbReference type="PANTHER" id="PTHR33048">
    <property type="entry name" value="PTH11-LIKE INTEGRAL MEMBRANE PROTEIN (AFU_ORTHOLOGUE AFUA_5G11245)"/>
    <property type="match status" value="1"/>
</dbReference>
<dbReference type="Pfam" id="PF20684">
    <property type="entry name" value="Fung_rhodopsin"/>
    <property type="match status" value="1"/>
</dbReference>
<feature type="transmembrane region" description="Helical" evidence="7">
    <location>
        <begin position="27"/>
        <end position="47"/>
    </location>
</feature>
<dbReference type="GO" id="GO:0016020">
    <property type="term" value="C:membrane"/>
    <property type="evidence" value="ECO:0007669"/>
    <property type="project" value="UniProtKB-SubCell"/>
</dbReference>
<feature type="transmembrane region" description="Helical" evidence="7">
    <location>
        <begin position="101"/>
        <end position="121"/>
    </location>
</feature>
<dbReference type="OrthoDB" id="5398233at2759"/>
<organism evidence="9 10">
    <name type="scientific">Dendryphion nanum</name>
    <dbReference type="NCBI Taxonomy" id="256645"/>
    <lineage>
        <taxon>Eukaryota</taxon>
        <taxon>Fungi</taxon>
        <taxon>Dikarya</taxon>
        <taxon>Ascomycota</taxon>
        <taxon>Pezizomycotina</taxon>
        <taxon>Dothideomycetes</taxon>
        <taxon>Pleosporomycetidae</taxon>
        <taxon>Pleosporales</taxon>
        <taxon>Torulaceae</taxon>
        <taxon>Dendryphion</taxon>
    </lineage>
</organism>
<feature type="domain" description="Rhodopsin" evidence="8">
    <location>
        <begin position="42"/>
        <end position="248"/>
    </location>
</feature>
<feature type="transmembrane region" description="Helical" evidence="7">
    <location>
        <begin position="225"/>
        <end position="247"/>
    </location>
</feature>
<evidence type="ECO:0000313" key="10">
    <source>
        <dbReference type="Proteomes" id="UP000700596"/>
    </source>
</evidence>
<protein>
    <recommendedName>
        <fullName evidence="8">Rhodopsin domain-containing protein</fullName>
    </recommendedName>
</protein>
<keyword evidence="10" id="KW-1185">Reference proteome</keyword>
<proteinExistence type="inferred from homology"/>
<feature type="compositionally biased region" description="Polar residues" evidence="6">
    <location>
        <begin position="507"/>
        <end position="521"/>
    </location>
</feature>
<dbReference type="Proteomes" id="UP000700596">
    <property type="component" value="Unassembled WGS sequence"/>
</dbReference>
<reference evidence="9" key="1">
    <citation type="journal article" date="2021" name="Nat. Commun.">
        <title>Genetic determinants of endophytism in the Arabidopsis root mycobiome.</title>
        <authorList>
            <person name="Mesny F."/>
            <person name="Miyauchi S."/>
            <person name="Thiergart T."/>
            <person name="Pickel B."/>
            <person name="Atanasova L."/>
            <person name="Karlsson M."/>
            <person name="Huettel B."/>
            <person name="Barry K.W."/>
            <person name="Haridas S."/>
            <person name="Chen C."/>
            <person name="Bauer D."/>
            <person name="Andreopoulos W."/>
            <person name="Pangilinan J."/>
            <person name="LaButti K."/>
            <person name="Riley R."/>
            <person name="Lipzen A."/>
            <person name="Clum A."/>
            <person name="Drula E."/>
            <person name="Henrissat B."/>
            <person name="Kohler A."/>
            <person name="Grigoriev I.V."/>
            <person name="Martin F.M."/>
            <person name="Hacquard S."/>
        </authorList>
    </citation>
    <scope>NUCLEOTIDE SEQUENCE</scope>
    <source>
        <strain evidence="9">MPI-CAGE-CH-0243</strain>
    </source>
</reference>
<comment type="similarity">
    <text evidence="5">Belongs to the SAT4 family.</text>
</comment>
<dbReference type="AlphaFoldDB" id="A0A9P9IUF9"/>